<reference evidence="6 7" key="1">
    <citation type="submission" date="2024-10" db="EMBL/GenBank/DDBJ databases">
        <authorList>
            <person name="Topkara A.R."/>
            <person name="Saygin H."/>
        </authorList>
    </citation>
    <scope>NUCLEOTIDE SEQUENCE [LARGE SCALE GENOMIC DNA]</scope>
    <source>
        <strain evidence="6 7">M3C6</strain>
    </source>
</reference>
<comment type="similarity">
    <text evidence="1">Belongs to the Bpa family.</text>
</comment>
<dbReference type="Pfam" id="PF10759">
    <property type="entry name" value="BPA"/>
    <property type="match status" value="1"/>
</dbReference>
<dbReference type="RefSeq" id="WP_393165122.1">
    <property type="nucleotide sequence ID" value="NZ_JBICRM010000007.1"/>
</dbReference>
<comment type="caution">
    <text evidence="6">The sequence shown here is derived from an EMBL/GenBank/DDBJ whole genome shotgun (WGS) entry which is preliminary data.</text>
</comment>
<comment type="subunit">
    <text evidence="2">Forms a homooligomeric, either hexameric or heptameric, ring-like structure which stacks co-axially with the proteasomal alpha-rings.</text>
</comment>
<evidence type="ECO:0000256" key="4">
    <source>
        <dbReference type="ARBA" id="ARBA00022942"/>
    </source>
</evidence>
<sequence>MAATPGRPEGHGQAASSETERDRLAEAARLLRVGTMVHTLLDEARELSLDEHARDRLRHIHARAVEEVAQSVAPELRDELERLLPDSSGPATQAEIRILQAQLVGWLEGIFQSIQAGLAPPQGAFRESAGLSSTDQEEAP</sequence>
<proteinExistence type="inferred from homology"/>
<keyword evidence="7" id="KW-1185">Reference proteome</keyword>
<evidence type="ECO:0000313" key="6">
    <source>
        <dbReference type="EMBL" id="MFG1704251.1"/>
    </source>
</evidence>
<keyword evidence="4 6" id="KW-0647">Proteasome</keyword>
<evidence type="ECO:0000256" key="2">
    <source>
        <dbReference type="ARBA" id="ARBA00011402"/>
    </source>
</evidence>
<organism evidence="6 7">
    <name type="scientific">Nonomuraea marmarensis</name>
    <dbReference type="NCBI Taxonomy" id="3351344"/>
    <lineage>
        <taxon>Bacteria</taxon>
        <taxon>Bacillati</taxon>
        <taxon>Actinomycetota</taxon>
        <taxon>Actinomycetes</taxon>
        <taxon>Streptosporangiales</taxon>
        <taxon>Streptosporangiaceae</taxon>
        <taxon>Nonomuraea</taxon>
    </lineage>
</organism>
<dbReference type="Proteomes" id="UP001603978">
    <property type="component" value="Unassembled WGS sequence"/>
</dbReference>
<name>A0ABW7AA88_9ACTN</name>
<evidence type="ECO:0000256" key="3">
    <source>
        <dbReference type="ARBA" id="ARBA00014831"/>
    </source>
</evidence>
<accession>A0ABW7AA88</accession>
<feature type="region of interest" description="Disordered" evidence="5">
    <location>
        <begin position="1"/>
        <end position="22"/>
    </location>
</feature>
<evidence type="ECO:0000313" key="7">
    <source>
        <dbReference type="Proteomes" id="UP001603978"/>
    </source>
</evidence>
<dbReference type="InterPro" id="IPR019695">
    <property type="entry name" value="Proteasome_act"/>
</dbReference>
<protein>
    <recommendedName>
        <fullName evidence="3">Bacterial proteasome activator</fullName>
    </recommendedName>
</protein>
<evidence type="ECO:0000256" key="1">
    <source>
        <dbReference type="ARBA" id="ARBA00006639"/>
    </source>
</evidence>
<gene>
    <name evidence="6" type="ORF">ACFLIM_13760</name>
</gene>
<evidence type="ECO:0000256" key="5">
    <source>
        <dbReference type="SAM" id="MobiDB-lite"/>
    </source>
</evidence>
<dbReference type="GO" id="GO:0000502">
    <property type="term" value="C:proteasome complex"/>
    <property type="evidence" value="ECO:0007669"/>
    <property type="project" value="UniProtKB-KW"/>
</dbReference>
<dbReference type="EMBL" id="JBICRM010000007">
    <property type="protein sequence ID" value="MFG1704251.1"/>
    <property type="molecule type" value="Genomic_DNA"/>
</dbReference>